<evidence type="ECO:0000313" key="3">
    <source>
        <dbReference type="Proteomes" id="UP000619101"/>
    </source>
</evidence>
<protein>
    <submittedName>
        <fullName evidence="2">DUF948 domain-containing protein</fullName>
    </submittedName>
</protein>
<organism evidence="2 3">
    <name type="scientific">Solibacillus faecavium</name>
    <dbReference type="NCBI Taxonomy" id="2762221"/>
    <lineage>
        <taxon>Bacteria</taxon>
        <taxon>Bacillati</taxon>
        <taxon>Bacillota</taxon>
        <taxon>Bacilli</taxon>
        <taxon>Bacillales</taxon>
        <taxon>Caryophanaceae</taxon>
        <taxon>Solibacillus</taxon>
    </lineage>
</organism>
<comment type="caution">
    <text evidence="2">The sequence shown here is derived from an EMBL/GenBank/DDBJ whole genome shotgun (WGS) entry which is preliminary data.</text>
</comment>
<dbReference type="Pfam" id="PF06103">
    <property type="entry name" value="DUF948"/>
    <property type="match status" value="1"/>
</dbReference>
<keyword evidence="1" id="KW-0472">Membrane</keyword>
<evidence type="ECO:0000313" key="2">
    <source>
        <dbReference type="EMBL" id="MBD8038370.1"/>
    </source>
</evidence>
<evidence type="ECO:0000256" key="1">
    <source>
        <dbReference type="SAM" id="Phobius"/>
    </source>
</evidence>
<feature type="transmembrane region" description="Helical" evidence="1">
    <location>
        <begin position="6"/>
        <end position="30"/>
    </location>
</feature>
<gene>
    <name evidence="2" type="ORF">H9635_16605</name>
</gene>
<dbReference type="PANTHER" id="PTHR40070">
    <property type="entry name" value="UPF0478 PROTEIN YTXG"/>
    <property type="match status" value="1"/>
</dbReference>
<dbReference type="EMBL" id="JACSPZ010000010">
    <property type="protein sequence ID" value="MBD8038370.1"/>
    <property type="molecule type" value="Genomic_DNA"/>
</dbReference>
<sequence length="134" mass="14955">MNSWLLASIIILGIAVVVLVGCIVAVLGPIKKIVTLLLARVEGIQKQMSYIQTEMIKLTETMDRLKTDIEFKKDSVQSVIHSVKNTGTVLNEVSDVSHDKTSAIMKKANNDPQRQAEVKEWTNTVMSYINRKAQ</sequence>
<keyword evidence="3" id="KW-1185">Reference proteome</keyword>
<proteinExistence type="predicted"/>
<dbReference type="PANTHER" id="PTHR40070:SF1">
    <property type="entry name" value="UPF0478 PROTEIN YTXG"/>
    <property type="match status" value="1"/>
</dbReference>
<dbReference type="Proteomes" id="UP000619101">
    <property type="component" value="Unassembled WGS sequence"/>
</dbReference>
<accession>A0ABR8Y2D0</accession>
<keyword evidence="1" id="KW-0812">Transmembrane</keyword>
<reference evidence="2 3" key="1">
    <citation type="submission" date="2020-08" db="EMBL/GenBank/DDBJ databases">
        <title>A Genomic Blueprint of the Chicken Gut Microbiome.</title>
        <authorList>
            <person name="Gilroy R."/>
            <person name="Ravi A."/>
            <person name="Getino M."/>
            <person name="Pursley I."/>
            <person name="Horton D.L."/>
            <person name="Alikhan N.-F."/>
            <person name="Baker D."/>
            <person name="Gharbi K."/>
            <person name="Hall N."/>
            <person name="Watson M."/>
            <person name="Adriaenssens E.M."/>
            <person name="Foster-Nyarko E."/>
            <person name="Jarju S."/>
            <person name="Secka A."/>
            <person name="Antonio M."/>
            <person name="Oren A."/>
            <person name="Chaudhuri R."/>
            <person name="La Ragione R.M."/>
            <person name="Hildebrand F."/>
            <person name="Pallen M.J."/>
        </authorList>
    </citation>
    <scope>NUCLEOTIDE SEQUENCE [LARGE SCALE GENOMIC DNA]</scope>
    <source>
        <strain evidence="2 3">A46</strain>
    </source>
</reference>
<keyword evidence="1" id="KW-1133">Transmembrane helix</keyword>
<dbReference type="InterPro" id="IPR009293">
    <property type="entry name" value="UPF0478"/>
</dbReference>
<dbReference type="RefSeq" id="WP_191701429.1">
    <property type="nucleotide sequence ID" value="NZ_JACSPZ010000010.1"/>
</dbReference>
<name>A0ABR8Y2D0_9BACL</name>